<dbReference type="EMBL" id="BMMN01000007">
    <property type="protein sequence ID" value="GGO18730.1"/>
    <property type="molecule type" value="Genomic_DNA"/>
</dbReference>
<dbReference type="Proteomes" id="UP000653480">
    <property type="component" value="Unassembled WGS sequence"/>
</dbReference>
<dbReference type="AlphaFoldDB" id="A0A8H9LF05"/>
<gene>
    <name evidence="1" type="ORF">GCM10011574_43620</name>
</gene>
<name>A0A8H9LF05_9ACTN</name>
<keyword evidence="2" id="KW-1185">Reference proteome</keyword>
<evidence type="ECO:0000313" key="1">
    <source>
        <dbReference type="EMBL" id="GGO18730.1"/>
    </source>
</evidence>
<sequence>MRTEPLVKAGVSLLACFPGRDGVGVRLSEQTWPTLISKVRLGRDEYRLVRPARALRHAMLYEGRLGAELSVDKRAAVVLAMAWGLAARSPHSLIYLPLRTARPADSANQERLLDLVLLHHRLAFPVSRWKQVRALLGAGAPHGVRLPPQAFRRRPHADQRRWTHQGFRDHLRWDIAADTLFLIGSREAYELEAAAVRALAEDCPGHLAKSPDAHCCAEISLGRRRMGYPDRRRPWAELHIEYCQHHR</sequence>
<reference evidence="1" key="1">
    <citation type="journal article" date="2014" name="Int. J. Syst. Evol. Microbiol.">
        <title>Complete genome sequence of Corynebacterium casei LMG S-19264T (=DSM 44701T), isolated from a smear-ripened cheese.</title>
        <authorList>
            <consortium name="US DOE Joint Genome Institute (JGI-PGF)"/>
            <person name="Walter F."/>
            <person name="Albersmeier A."/>
            <person name="Kalinowski J."/>
            <person name="Ruckert C."/>
        </authorList>
    </citation>
    <scope>NUCLEOTIDE SEQUENCE</scope>
    <source>
        <strain evidence="1">CGMCC 4.7138</strain>
    </source>
</reference>
<reference evidence="1" key="2">
    <citation type="submission" date="2020-09" db="EMBL/GenBank/DDBJ databases">
        <authorList>
            <person name="Sun Q."/>
            <person name="Zhou Y."/>
        </authorList>
    </citation>
    <scope>NUCLEOTIDE SEQUENCE</scope>
    <source>
        <strain evidence="1">CGMCC 4.7138</strain>
    </source>
</reference>
<proteinExistence type="predicted"/>
<protein>
    <submittedName>
        <fullName evidence="1">Uncharacterized protein</fullName>
    </submittedName>
</protein>
<evidence type="ECO:0000313" key="2">
    <source>
        <dbReference type="Proteomes" id="UP000653480"/>
    </source>
</evidence>
<accession>A0A8H9LF05</accession>
<comment type="caution">
    <text evidence="1">The sequence shown here is derived from an EMBL/GenBank/DDBJ whole genome shotgun (WGS) entry which is preliminary data.</text>
</comment>
<organism evidence="1 2">
    <name type="scientific">Microbispora bryophytorum</name>
    <dbReference type="NCBI Taxonomy" id="1460882"/>
    <lineage>
        <taxon>Bacteria</taxon>
        <taxon>Bacillati</taxon>
        <taxon>Actinomycetota</taxon>
        <taxon>Actinomycetes</taxon>
        <taxon>Streptosporangiales</taxon>
        <taxon>Streptosporangiaceae</taxon>
        <taxon>Microbispora</taxon>
    </lineage>
</organism>